<feature type="domain" description="Sodium/calcium exchanger membrane region" evidence="6">
    <location>
        <begin position="178"/>
        <end position="318"/>
    </location>
</feature>
<evidence type="ECO:0000256" key="4">
    <source>
        <dbReference type="ARBA" id="ARBA00023136"/>
    </source>
</evidence>
<sequence length="326" mass="35308">MNIEILSLFSLIIVLLYLLVRAADLIEDGFVLIARTLKVNEFFIGFVILSIVSSLPELSIAFSSNDSVPELSVGNLLGASFVLLTLAIGLMVVKVGEVRFGGKFKETEIIEGLILIGLGVLTVSDGYLSISEGLMLGVAYLFYVGLVYDKFRKKRQSDEASSATVSSRKVIKMFGKAALGAGLILVCSSLIVDTVVLLGQRVYINESIIGLFVLAIGTNIPELTLLIRAKKIKQRNLALGTFIGSATVNIAILGLLAILAQGVDLKQGDGHNYFSMIPVMLILTFTLISFAYFSWTGRKLSRSEGIMLLGFYISLIVTELALIVIR</sequence>
<feature type="domain" description="Sodium/calcium exchanger membrane region" evidence="6">
    <location>
        <begin position="9"/>
        <end position="147"/>
    </location>
</feature>
<feature type="transmembrane region" description="Helical" evidence="5">
    <location>
        <begin position="42"/>
        <end position="62"/>
    </location>
</feature>
<reference evidence="7" key="1">
    <citation type="submission" date="2020-04" db="EMBL/GenBank/DDBJ databases">
        <authorList>
            <person name="Zhang T."/>
        </authorList>
    </citation>
    <scope>NUCLEOTIDE SEQUENCE</scope>
    <source>
        <strain evidence="7">HKST-UBA13</strain>
    </source>
</reference>
<evidence type="ECO:0000256" key="2">
    <source>
        <dbReference type="ARBA" id="ARBA00022692"/>
    </source>
</evidence>
<dbReference type="Pfam" id="PF01699">
    <property type="entry name" value="Na_Ca_ex"/>
    <property type="match status" value="2"/>
</dbReference>
<proteinExistence type="predicted"/>
<reference evidence="7" key="2">
    <citation type="journal article" date="2021" name="Microbiome">
        <title>Successional dynamics and alternative stable states in a saline activated sludge microbial community over 9 years.</title>
        <authorList>
            <person name="Wang Y."/>
            <person name="Ye J."/>
            <person name="Ju F."/>
            <person name="Liu L."/>
            <person name="Boyd J.A."/>
            <person name="Deng Y."/>
            <person name="Parks D.H."/>
            <person name="Jiang X."/>
            <person name="Yin X."/>
            <person name="Woodcroft B.J."/>
            <person name="Tyson G.W."/>
            <person name="Hugenholtz P."/>
            <person name="Polz M.F."/>
            <person name="Zhang T."/>
        </authorList>
    </citation>
    <scope>NUCLEOTIDE SEQUENCE</scope>
    <source>
        <strain evidence="7">HKST-UBA13</strain>
    </source>
</reference>
<comment type="subcellular location">
    <subcellularLocation>
        <location evidence="1">Membrane</location>
        <topology evidence="1">Multi-pass membrane protein</topology>
    </subcellularLocation>
</comment>
<evidence type="ECO:0000256" key="3">
    <source>
        <dbReference type="ARBA" id="ARBA00022989"/>
    </source>
</evidence>
<comment type="caution">
    <text evidence="7">The sequence shown here is derived from an EMBL/GenBank/DDBJ whole genome shotgun (WGS) entry which is preliminary data.</text>
</comment>
<dbReference type="PANTHER" id="PTHR10846:SF8">
    <property type="entry name" value="INNER MEMBRANE PROTEIN YRBG"/>
    <property type="match status" value="1"/>
</dbReference>
<feature type="transmembrane region" description="Helical" evidence="5">
    <location>
        <begin position="74"/>
        <end position="93"/>
    </location>
</feature>
<keyword evidence="2 5" id="KW-0812">Transmembrane</keyword>
<dbReference type="GO" id="GO:0005886">
    <property type="term" value="C:plasma membrane"/>
    <property type="evidence" value="ECO:0007669"/>
    <property type="project" value="TreeGrafter"/>
</dbReference>
<evidence type="ECO:0000256" key="1">
    <source>
        <dbReference type="ARBA" id="ARBA00004141"/>
    </source>
</evidence>
<dbReference type="GO" id="GO:0008273">
    <property type="term" value="F:calcium, potassium:sodium antiporter activity"/>
    <property type="evidence" value="ECO:0007669"/>
    <property type="project" value="TreeGrafter"/>
</dbReference>
<evidence type="ECO:0000313" key="8">
    <source>
        <dbReference type="Proteomes" id="UP000775877"/>
    </source>
</evidence>
<dbReference type="GO" id="GO:0005262">
    <property type="term" value="F:calcium channel activity"/>
    <property type="evidence" value="ECO:0007669"/>
    <property type="project" value="TreeGrafter"/>
</dbReference>
<feature type="transmembrane region" description="Helical" evidence="5">
    <location>
        <begin position="127"/>
        <end position="148"/>
    </location>
</feature>
<dbReference type="AlphaFoldDB" id="A0A955L248"/>
<dbReference type="EMBL" id="JAGQLJ010000115">
    <property type="protein sequence ID" value="MCA9381499.1"/>
    <property type="molecule type" value="Genomic_DNA"/>
</dbReference>
<evidence type="ECO:0000313" key="7">
    <source>
        <dbReference type="EMBL" id="MCA9381499.1"/>
    </source>
</evidence>
<dbReference type="Proteomes" id="UP000775877">
    <property type="component" value="Unassembled WGS sequence"/>
</dbReference>
<accession>A0A955L248</accession>
<feature type="transmembrane region" description="Helical" evidence="5">
    <location>
        <begin position="305"/>
        <end position="325"/>
    </location>
</feature>
<organism evidence="7 8">
    <name type="scientific">Candidatus Dojkabacteria bacterium</name>
    <dbReference type="NCBI Taxonomy" id="2099670"/>
    <lineage>
        <taxon>Bacteria</taxon>
        <taxon>Candidatus Dojkabacteria</taxon>
    </lineage>
</organism>
<dbReference type="GO" id="GO:0006874">
    <property type="term" value="P:intracellular calcium ion homeostasis"/>
    <property type="evidence" value="ECO:0007669"/>
    <property type="project" value="TreeGrafter"/>
</dbReference>
<gene>
    <name evidence="7" type="ORF">KC678_04495</name>
</gene>
<keyword evidence="3 5" id="KW-1133">Transmembrane helix</keyword>
<dbReference type="PANTHER" id="PTHR10846">
    <property type="entry name" value="SODIUM/POTASSIUM/CALCIUM EXCHANGER"/>
    <property type="match status" value="1"/>
</dbReference>
<feature type="transmembrane region" description="Helical" evidence="5">
    <location>
        <begin position="208"/>
        <end position="227"/>
    </location>
</feature>
<evidence type="ECO:0000259" key="6">
    <source>
        <dbReference type="Pfam" id="PF01699"/>
    </source>
</evidence>
<dbReference type="Gene3D" id="1.20.1420.30">
    <property type="entry name" value="NCX, central ion-binding region"/>
    <property type="match status" value="1"/>
</dbReference>
<evidence type="ECO:0000256" key="5">
    <source>
        <dbReference type="SAM" id="Phobius"/>
    </source>
</evidence>
<protein>
    <submittedName>
        <fullName evidence="7">Sodium:calcium antiporter</fullName>
    </submittedName>
</protein>
<dbReference type="InterPro" id="IPR004481">
    <property type="entry name" value="K/Na/Ca-exchanger"/>
</dbReference>
<feature type="transmembrane region" description="Helical" evidence="5">
    <location>
        <begin position="177"/>
        <end position="196"/>
    </location>
</feature>
<keyword evidence="4 5" id="KW-0472">Membrane</keyword>
<feature type="transmembrane region" description="Helical" evidence="5">
    <location>
        <begin position="239"/>
        <end position="261"/>
    </location>
</feature>
<dbReference type="InterPro" id="IPR044880">
    <property type="entry name" value="NCX_ion-bd_dom_sf"/>
</dbReference>
<name>A0A955L248_9BACT</name>
<feature type="transmembrane region" description="Helical" evidence="5">
    <location>
        <begin position="273"/>
        <end position="293"/>
    </location>
</feature>
<dbReference type="InterPro" id="IPR004837">
    <property type="entry name" value="NaCa_Exmemb"/>
</dbReference>